<organism evidence="3 4">
    <name type="scientific">Rhodococcus maanshanensis</name>
    <dbReference type="NCBI Taxonomy" id="183556"/>
    <lineage>
        <taxon>Bacteria</taxon>
        <taxon>Bacillati</taxon>
        <taxon>Actinomycetota</taxon>
        <taxon>Actinomycetes</taxon>
        <taxon>Mycobacteriales</taxon>
        <taxon>Nocardiaceae</taxon>
        <taxon>Rhodococcus</taxon>
    </lineage>
</organism>
<accession>A0A1H7KIW6</accession>
<dbReference type="PANTHER" id="PTHR33221:SF4">
    <property type="entry name" value="HTH-TYPE TRANSCRIPTIONAL REPRESSOR NSRR"/>
    <property type="match status" value="1"/>
</dbReference>
<dbReference type="GO" id="GO:0003677">
    <property type="term" value="F:DNA binding"/>
    <property type="evidence" value="ECO:0007669"/>
    <property type="project" value="UniProtKB-KW"/>
</dbReference>
<reference evidence="4" key="1">
    <citation type="submission" date="2016-10" db="EMBL/GenBank/DDBJ databases">
        <authorList>
            <person name="Varghese N."/>
            <person name="Submissions S."/>
        </authorList>
    </citation>
    <scope>NUCLEOTIDE SEQUENCE [LARGE SCALE GENOMIC DNA]</scope>
    <source>
        <strain evidence="4">DSM 44675</strain>
    </source>
</reference>
<dbReference type="PANTHER" id="PTHR33221">
    <property type="entry name" value="WINGED HELIX-TURN-HELIX TRANSCRIPTIONAL REGULATOR, RRF2 FAMILY"/>
    <property type="match status" value="1"/>
</dbReference>
<dbReference type="Pfam" id="PF02082">
    <property type="entry name" value="Rrf2"/>
    <property type="match status" value="1"/>
</dbReference>
<keyword evidence="1" id="KW-0238">DNA-binding</keyword>
<dbReference type="Proteomes" id="UP000198677">
    <property type="component" value="Unassembled WGS sequence"/>
</dbReference>
<dbReference type="InterPro" id="IPR000944">
    <property type="entry name" value="Tscrpt_reg_Rrf2"/>
</dbReference>
<dbReference type="GO" id="GO:0003700">
    <property type="term" value="F:DNA-binding transcription factor activity"/>
    <property type="evidence" value="ECO:0007669"/>
    <property type="project" value="TreeGrafter"/>
</dbReference>
<dbReference type="SUPFAM" id="SSF46785">
    <property type="entry name" value="Winged helix' DNA-binding domain"/>
    <property type="match status" value="1"/>
</dbReference>
<dbReference type="GO" id="GO:0005829">
    <property type="term" value="C:cytosol"/>
    <property type="evidence" value="ECO:0007669"/>
    <property type="project" value="TreeGrafter"/>
</dbReference>
<evidence type="ECO:0000313" key="4">
    <source>
        <dbReference type="Proteomes" id="UP000198677"/>
    </source>
</evidence>
<name>A0A1H7KIW6_9NOCA</name>
<evidence type="ECO:0000256" key="2">
    <source>
        <dbReference type="ARBA" id="ARBA00034078"/>
    </source>
</evidence>
<protein>
    <submittedName>
        <fullName evidence="3">Rrf2 family transcriptional regulator, nitric oxide-sensitive transcriptional repressor</fullName>
    </submittedName>
</protein>
<gene>
    <name evidence="3" type="ORF">SAMN05444583_10476</name>
</gene>
<sequence>MQVSYGRGVQLTRFTDLGLRVVMRLAASPGGGGLTTSQVADQMSIPYTHTAKVVVRLRELGMVEARRGRGGGLTITEAGLHTSVGTLARALEGDEEVVTCEGDHPCPLRSGCRLRSALRRAQIAFYDSLDEVTIADLIQAPTGPTLLELSVPVRA</sequence>
<dbReference type="EMBL" id="FOAW01000004">
    <property type="protein sequence ID" value="SEK86833.1"/>
    <property type="molecule type" value="Genomic_DNA"/>
</dbReference>
<evidence type="ECO:0000313" key="3">
    <source>
        <dbReference type="EMBL" id="SEK86833.1"/>
    </source>
</evidence>
<keyword evidence="4" id="KW-1185">Reference proteome</keyword>
<comment type="cofactor">
    <cofactor evidence="2">
        <name>[2Fe-2S] cluster</name>
        <dbReference type="ChEBI" id="CHEBI:190135"/>
    </cofactor>
</comment>
<dbReference type="Gene3D" id="1.10.10.10">
    <property type="entry name" value="Winged helix-like DNA-binding domain superfamily/Winged helix DNA-binding domain"/>
    <property type="match status" value="1"/>
</dbReference>
<dbReference type="InterPro" id="IPR036390">
    <property type="entry name" value="WH_DNA-bd_sf"/>
</dbReference>
<dbReference type="AlphaFoldDB" id="A0A1H7KIW6"/>
<evidence type="ECO:0000256" key="1">
    <source>
        <dbReference type="ARBA" id="ARBA00023125"/>
    </source>
</evidence>
<dbReference type="NCBIfam" id="TIGR00738">
    <property type="entry name" value="rrf2_super"/>
    <property type="match status" value="1"/>
</dbReference>
<dbReference type="InterPro" id="IPR036388">
    <property type="entry name" value="WH-like_DNA-bd_sf"/>
</dbReference>
<proteinExistence type="predicted"/>
<dbReference type="PROSITE" id="PS51197">
    <property type="entry name" value="HTH_RRF2_2"/>
    <property type="match status" value="1"/>
</dbReference>